<gene>
    <name evidence="3" type="ORF">GSTENG00000426001</name>
</gene>
<dbReference type="STRING" id="99883.ENSTNIP00000004285"/>
<dbReference type="PANTHER" id="PTHR12106:SF9">
    <property type="entry name" value="VPS10 DOMAIN-CONTAINING RECEPTOR SORCS2"/>
    <property type="match status" value="1"/>
</dbReference>
<evidence type="ECO:0000313" key="5">
    <source>
        <dbReference type="Proteomes" id="UP000007303"/>
    </source>
</evidence>
<dbReference type="InterPro" id="IPR031778">
    <property type="entry name" value="Sortilin_N"/>
</dbReference>
<reference evidence="3 5" key="1">
    <citation type="journal article" date="2004" name="Nature">
        <title>Genome duplication in the teleost fish Tetraodon nigroviridis reveals the early vertebrate proto-karyotype.</title>
        <authorList>
            <person name="Jaillon O."/>
            <person name="Aury J.-M."/>
            <person name="Brunet F."/>
            <person name="Petit J.-L."/>
            <person name="Stange-Thomann N."/>
            <person name="Mauceli E."/>
            <person name="Bouneau L."/>
            <person name="Fischer C."/>
            <person name="Ozouf-Costaz C."/>
            <person name="Bernot A."/>
            <person name="Nicaud S."/>
            <person name="Jaffe D."/>
            <person name="Fisher S."/>
            <person name="Lutfalla G."/>
            <person name="Dossat C."/>
            <person name="Segurens B."/>
            <person name="Dasilva C."/>
            <person name="Salanoubat M."/>
            <person name="Levy M."/>
            <person name="Boudet N."/>
            <person name="Castellano S."/>
            <person name="Anthouard V."/>
            <person name="Jubin C."/>
            <person name="Castelli V."/>
            <person name="Katinka M."/>
            <person name="Vacherie B."/>
            <person name="Biemont C."/>
            <person name="Skalli Z."/>
            <person name="Cattolico L."/>
            <person name="Poulain J."/>
            <person name="De Berardinis V."/>
            <person name="Cruaud C."/>
            <person name="Duprat S."/>
            <person name="Brottier P."/>
            <person name="Coutanceau J.-P."/>
            <person name="Gouzy J."/>
            <person name="Parra G."/>
            <person name="Lardier G."/>
            <person name="Chapple C."/>
            <person name="McKernan K.J."/>
            <person name="McEwan P."/>
            <person name="Bosak S."/>
            <person name="Kellis M."/>
            <person name="Volff J.-N."/>
            <person name="Guigo R."/>
            <person name="Zody M.C."/>
            <person name="Mesirov J."/>
            <person name="Lindblad-Toh K."/>
            <person name="Birren B."/>
            <person name="Nusbaum C."/>
            <person name="Kahn D."/>
            <person name="Robinson-Rechavi M."/>
            <person name="Laudet V."/>
            <person name="Schachter V."/>
            <person name="Quetier F."/>
            <person name="Saurin W."/>
            <person name="Scarpelli C."/>
            <person name="Wincker P."/>
            <person name="Lander E.S."/>
            <person name="Weissenbach J."/>
            <person name="Roest Crollius H."/>
        </authorList>
    </citation>
    <scope>NUCLEOTIDE SEQUENCE [LARGE SCALE GENOMIC DNA]</scope>
</reference>
<dbReference type="PANTHER" id="PTHR12106">
    <property type="entry name" value="SORTILIN RELATED"/>
    <property type="match status" value="1"/>
</dbReference>
<keyword evidence="5" id="KW-1185">Reference proteome</keyword>
<dbReference type="InterPro" id="IPR050310">
    <property type="entry name" value="VPS10-sortilin"/>
</dbReference>
<keyword evidence="1" id="KW-0677">Repeat</keyword>
<evidence type="ECO:0000259" key="2">
    <source>
        <dbReference type="Pfam" id="PF15902"/>
    </source>
</evidence>
<dbReference type="GO" id="GO:0016020">
    <property type="term" value="C:membrane"/>
    <property type="evidence" value="ECO:0007669"/>
    <property type="project" value="TreeGrafter"/>
</dbReference>
<dbReference type="OMA" id="NEYAPFY"/>
<dbReference type="GeneTree" id="ENSGT01030000234563"/>
<dbReference type="Ensembl" id="ENSTNIT00000004423.1">
    <property type="protein sequence ID" value="ENSTNIP00000004285.1"/>
    <property type="gene ID" value="ENSTNIG00000001907.1"/>
</dbReference>
<dbReference type="EMBL" id="CAAE01002746">
    <property type="protein sequence ID" value="CAF87570.1"/>
    <property type="molecule type" value="Genomic_DNA"/>
</dbReference>
<organism evidence="3">
    <name type="scientific">Tetraodon nigroviridis</name>
    <name type="common">Spotted green pufferfish</name>
    <name type="synonym">Chelonodon nigroviridis</name>
    <dbReference type="NCBI Taxonomy" id="99883"/>
    <lineage>
        <taxon>Eukaryota</taxon>
        <taxon>Metazoa</taxon>
        <taxon>Chordata</taxon>
        <taxon>Craniata</taxon>
        <taxon>Vertebrata</taxon>
        <taxon>Euteleostomi</taxon>
        <taxon>Actinopterygii</taxon>
        <taxon>Neopterygii</taxon>
        <taxon>Teleostei</taxon>
        <taxon>Neoteleostei</taxon>
        <taxon>Acanthomorphata</taxon>
        <taxon>Eupercaria</taxon>
        <taxon>Tetraodontiformes</taxon>
        <taxon>Tetradontoidea</taxon>
        <taxon>Tetraodontidae</taxon>
        <taxon>Tetraodon</taxon>
    </lineage>
</organism>
<accession>Q4THR2</accession>
<evidence type="ECO:0000313" key="4">
    <source>
        <dbReference type="Ensembl" id="ENSTNIP00000004285.1"/>
    </source>
</evidence>
<feature type="non-terminal residue" evidence="3">
    <location>
        <position position="198"/>
    </location>
</feature>
<dbReference type="KEGG" id="tng:GSTEN00000426G001"/>
<feature type="domain" description="Sortilin N-terminal" evidence="2">
    <location>
        <begin position="1"/>
        <end position="144"/>
    </location>
</feature>
<evidence type="ECO:0000256" key="1">
    <source>
        <dbReference type="ARBA" id="ARBA00022737"/>
    </source>
</evidence>
<reference evidence="4" key="3">
    <citation type="submission" date="2025-05" db="UniProtKB">
        <authorList>
            <consortium name="Ensembl"/>
        </authorList>
    </citation>
    <scope>IDENTIFICATION</scope>
</reference>
<dbReference type="HOGENOM" id="CLU_119338_0_0_1"/>
<name>Q4THR2_TETNG</name>
<protein>
    <submittedName>
        <fullName evidence="3">(spotted green pufferfish) hypothetical protein</fullName>
    </submittedName>
</protein>
<dbReference type="Pfam" id="PF15902">
    <property type="entry name" value="Sortilin-Vps10"/>
    <property type="match status" value="1"/>
</dbReference>
<sequence>YALVLEDVRSTHQPEDNVLLDVLEVRGIKGVFLANQKIDGKVRTVITYNKGRDWTPLAPPPADLNGRLVACRRLHVLCCVCLQPDCHLHLHLRWADNPYVSGTVHTKDSAPGLIMGAGNLGSKLVEYKEEMYVSSDCGRSWRQVGSVLSSCPPVVPAGATNMSWCPQVFEEEHHILYLDHGGVIVAIKDTSIPLKILK</sequence>
<dbReference type="AlphaFoldDB" id="Q4THR2"/>
<feature type="non-terminal residue" evidence="3">
    <location>
        <position position="1"/>
    </location>
</feature>
<dbReference type="OrthoDB" id="443634at2759"/>
<evidence type="ECO:0000313" key="3">
    <source>
        <dbReference type="EMBL" id="CAF87570.1"/>
    </source>
</evidence>
<proteinExistence type="predicted"/>
<dbReference type="Proteomes" id="UP000007303">
    <property type="component" value="Unassembled WGS sequence"/>
</dbReference>
<dbReference type="SUPFAM" id="SSF110296">
    <property type="entry name" value="Oligoxyloglucan reducing end-specific cellobiohydrolase"/>
    <property type="match status" value="1"/>
</dbReference>
<reference evidence="3" key="2">
    <citation type="submission" date="2004-02" db="EMBL/GenBank/DDBJ databases">
        <authorList>
            <consortium name="Genoscope"/>
            <consortium name="Whitehead Institute Centre for Genome Research"/>
        </authorList>
    </citation>
    <scope>NUCLEOTIDE SEQUENCE</scope>
</reference>